<evidence type="ECO:0000256" key="1">
    <source>
        <dbReference type="ARBA" id="ARBA00022737"/>
    </source>
</evidence>
<keyword evidence="7" id="KW-1185">Reference proteome</keyword>
<comment type="caution">
    <text evidence="6">The sequence shown here is derived from an EMBL/GenBank/DDBJ whole genome shotgun (WGS) entry which is preliminary data.</text>
</comment>
<dbReference type="PROSITE" id="PS50102">
    <property type="entry name" value="RRM"/>
    <property type="match status" value="1"/>
</dbReference>
<dbReference type="SMART" id="SM00360">
    <property type="entry name" value="RRM"/>
    <property type="match status" value="1"/>
</dbReference>
<dbReference type="SUPFAM" id="SSF54928">
    <property type="entry name" value="RNA-binding domain, RBD"/>
    <property type="match status" value="1"/>
</dbReference>
<feature type="non-terminal residue" evidence="6">
    <location>
        <position position="158"/>
    </location>
</feature>
<dbReference type="Proteomes" id="UP000288716">
    <property type="component" value="Unassembled WGS sequence"/>
</dbReference>
<dbReference type="VEuPathDB" id="VectorBase:LDEU013250"/>
<evidence type="ECO:0000313" key="6">
    <source>
        <dbReference type="EMBL" id="RWS18790.1"/>
    </source>
</evidence>
<evidence type="ECO:0000256" key="3">
    <source>
        <dbReference type="PROSITE-ProRule" id="PRU00176"/>
    </source>
</evidence>
<feature type="compositionally biased region" description="Polar residues" evidence="4">
    <location>
        <begin position="131"/>
        <end position="145"/>
    </location>
</feature>
<keyword evidence="2 3" id="KW-0694">RNA-binding</keyword>
<gene>
    <name evidence="6" type="ORF">B4U80_14553</name>
</gene>
<dbReference type="Pfam" id="PF00076">
    <property type="entry name" value="RRM_1"/>
    <property type="match status" value="1"/>
</dbReference>
<dbReference type="GO" id="GO:0003723">
    <property type="term" value="F:RNA binding"/>
    <property type="evidence" value="ECO:0007669"/>
    <property type="project" value="UniProtKB-UniRule"/>
</dbReference>
<organism evidence="6 7">
    <name type="scientific">Leptotrombidium deliense</name>
    <dbReference type="NCBI Taxonomy" id="299467"/>
    <lineage>
        <taxon>Eukaryota</taxon>
        <taxon>Metazoa</taxon>
        <taxon>Ecdysozoa</taxon>
        <taxon>Arthropoda</taxon>
        <taxon>Chelicerata</taxon>
        <taxon>Arachnida</taxon>
        <taxon>Acari</taxon>
        <taxon>Acariformes</taxon>
        <taxon>Trombidiformes</taxon>
        <taxon>Prostigmata</taxon>
        <taxon>Anystina</taxon>
        <taxon>Parasitengona</taxon>
        <taxon>Trombiculoidea</taxon>
        <taxon>Trombiculidae</taxon>
        <taxon>Leptotrombidium</taxon>
    </lineage>
</organism>
<dbReference type="InterPro" id="IPR035979">
    <property type="entry name" value="RBD_domain_sf"/>
</dbReference>
<accession>A0A443RU73</accession>
<evidence type="ECO:0000256" key="4">
    <source>
        <dbReference type="SAM" id="MobiDB-lite"/>
    </source>
</evidence>
<evidence type="ECO:0000256" key="2">
    <source>
        <dbReference type="ARBA" id="ARBA00022884"/>
    </source>
</evidence>
<dbReference type="AlphaFoldDB" id="A0A443RU73"/>
<feature type="region of interest" description="Disordered" evidence="4">
    <location>
        <begin position="131"/>
        <end position="158"/>
    </location>
</feature>
<feature type="domain" description="RRM" evidence="5">
    <location>
        <begin position="15"/>
        <end position="97"/>
    </location>
</feature>
<proteinExistence type="predicted"/>
<dbReference type="Gene3D" id="3.30.70.330">
    <property type="match status" value="1"/>
</dbReference>
<dbReference type="OrthoDB" id="639027at2759"/>
<protein>
    <submittedName>
        <fullName evidence="6">Polyadenylate-binding protein 1-like protein</fullName>
    </submittedName>
</protein>
<evidence type="ECO:0000259" key="5">
    <source>
        <dbReference type="PROSITE" id="PS50102"/>
    </source>
</evidence>
<reference evidence="6 7" key="1">
    <citation type="journal article" date="2018" name="Gigascience">
        <title>Genomes of trombidid mites reveal novel predicted allergens and laterally-transferred genes associated with secondary metabolism.</title>
        <authorList>
            <person name="Dong X."/>
            <person name="Chaisiri K."/>
            <person name="Xia D."/>
            <person name="Armstrong S.D."/>
            <person name="Fang Y."/>
            <person name="Donnelly M.J."/>
            <person name="Kadowaki T."/>
            <person name="McGarry J.W."/>
            <person name="Darby A.C."/>
            <person name="Makepeace B.L."/>
        </authorList>
    </citation>
    <scope>NUCLEOTIDE SEQUENCE [LARGE SCALE GENOMIC DNA]</scope>
    <source>
        <strain evidence="6">UoL-UT</strain>
    </source>
</reference>
<dbReference type="PANTHER" id="PTHR24012">
    <property type="entry name" value="RNA BINDING PROTEIN"/>
    <property type="match status" value="1"/>
</dbReference>
<dbReference type="STRING" id="299467.A0A443RU73"/>
<dbReference type="InterPro" id="IPR012677">
    <property type="entry name" value="Nucleotide-bd_a/b_plait_sf"/>
</dbReference>
<keyword evidence="1" id="KW-0677">Repeat</keyword>
<sequence>MSLTNNFSNSKIIGNNLYVRGFKNEIKNDQELENLFKKFGSIKSTKCIFEKNKLGGIIKHFGYVCFEHEQSAKVALDTMNGFTFPSGITIQVMPYRKNEMRINNISRSRPTTPKFGTSELKQKCDFQRTTFMGNDSSRSQASGSHISEPKVGIPDENK</sequence>
<dbReference type="InterPro" id="IPR000504">
    <property type="entry name" value="RRM_dom"/>
</dbReference>
<dbReference type="EMBL" id="NCKV01034271">
    <property type="protein sequence ID" value="RWS18790.1"/>
    <property type="molecule type" value="Genomic_DNA"/>
</dbReference>
<evidence type="ECO:0000313" key="7">
    <source>
        <dbReference type="Proteomes" id="UP000288716"/>
    </source>
</evidence>
<name>A0A443RU73_9ACAR</name>